<dbReference type="PROSITE" id="PS00086">
    <property type="entry name" value="CYTOCHROME_P450"/>
    <property type="match status" value="1"/>
</dbReference>
<keyword evidence="2 7" id="KW-0349">Heme</keyword>
<keyword evidence="3 7" id="KW-0479">Metal-binding</keyword>
<dbReference type="PRINTS" id="PR00463">
    <property type="entry name" value="EP450I"/>
</dbReference>
<dbReference type="InterPro" id="IPR050196">
    <property type="entry name" value="Cytochrome_P450_Monoox"/>
</dbReference>
<evidence type="ECO:0000256" key="2">
    <source>
        <dbReference type="ARBA" id="ARBA00022617"/>
    </source>
</evidence>
<sequence>MQRPLADPAPRARLLCAVALLGVALYSAATLAAPAVLYTTQQAARPVSVAGALLPAAPLAAQIPPPTPVTLSTPVPGDALIPRSALQAGPNSTGSWAPFALPAAVLTALSASALIIWRNLVGRRREEALQPLAMFAAEGARKIVDQNVANKGKGLPFWWQYVWQLPFTQSGPRGTPLVAGDTMQIFKHNIEQIYADMPSVDGAPLAEGDLSDLTDGTMFKGLKRYFENFGSVYKLCFGPKSFIVVSDPLIAKWILTNNQCFDKGVLAEILEDIMGKGLIPADPETWKTRRRALSPAFHKAWLDRMTQDFGRLSLRMCEKLKGTTQAVDMEERFGSLALDIIGKAVFNYDFQSSMKESAVVKAAISTLKEAEHRSMTPLPYWKLPLADVVVPRQADFKRNMALINDQLNLAIASALKNRDPADIADLEARDYDEMDNPSLLRILVDMRGEETTNQQLRDDLITLLIAGHETTASALTWAIFELTQQPELLRRVQREVDEVLGDRLPTMDDIRGLLLCRLCIAESLRMYPEPPLLIRRVLDDLTLPKGATAKFEATLKRATDIFLAIYNIHHDGRFWPNPDFYDPERFLRPYKNPEIPEWKGYDPEGWKGRLYPDEVSSDYAFMPFGAGPRRCLGDVFATLEGTVALAMVLRRFDFAFAAPTAQPDQVGMATGATIHTRNGLWMTLTPRATAA</sequence>
<keyword evidence="5 7" id="KW-0408">Iron</keyword>
<dbReference type="InterPro" id="IPR002401">
    <property type="entry name" value="Cyt_P450_E_grp-I"/>
</dbReference>
<dbReference type="PANTHER" id="PTHR24291">
    <property type="entry name" value="CYTOCHROME P450 FAMILY 4"/>
    <property type="match status" value="1"/>
</dbReference>
<keyword evidence="6 8" id="KW-0503">Monooxygenase</keyword>
<proteinExistence type="evidence at transcript level"/>
<comment type="cofactor">
    <cofactor evidence="7">
        <name>heme</name>
        <dbReference type="ChEBI" id="CHEBI:30413"/>
    </cofactor>
</comment>
<keyword evidence="9" id="KW-0812">Transmembrane</keyword>
<evidence type="ECO:0000256" key="5">
    <source>
        <dbReference type="ARBA" id="ARBA00023004"/>
    </source>
</evidence>
<evidence type="ECO:0000313" key="10">
    <source>
        <dbReference type="EMBL" id="BAX73990.1"/>
    </source>
</evidence>
<gene>
    <name evidence="10" type="primary">CYP97F2</name>
</gene>
<keyword evidence="9" id="KW-1133">Transmembrane helix</keyword>
<dbReference type="SMR" id="A0A1Y1C3J7"/>
<organism evidence="10">
    <name type="scientific">Euglena gracilis</name>
    <dbReference type="NCBI Taxonomy" id="3039"/>
    <lineage>
        <taxon>Eukaryota</taxon>
        <taxon>Discoba</taxon>
        <taxon>Euglenozoa</taxon>
        <taxon>Euglenida</taxon>
        <taxon>Spirocuta</taxon>
        <taxon>Euglenophyceae</taxon>
        <taxon>Euglenales</taxon>
        <taxon>Euglenaceae</taxon>
        <taxon>Euglena</taxon>
    </lineage>
</organism>
<keyword evidence="4 8" id="KW-0560">Oxidoreductase</keyword>
<feature type="binding site" description="axial binding residue" evidence="7">
    <location>
        <position position="631"/>
    </location>
    <ligand>
        <name>heme</name>
        <dbReference type="ChEBI" id="CHEBI:30413"/>
    </ligand>
    <ligandPart>
        <name>Fe</name>
        <dbReference type="ChEBI" id="CHEBI:18248"/>
    </ligandPart>
</feature>
<evidence type="ECO:0000256" key="6">
    <source>
        <dbReference type="ARBA" id="ARBA00023033"/>
    </source>
</evidence>
<dbReference type="AlphaFoldDB" id="A0A1Y1C3J7"/>
<evidence type="ECO:0000256" key="3">
    <source>
        <dbReference type="ARBA" id="ARBA00022723"/>
    </source>
</evidence>
<evidence type="ECO:0000256" key="8">
    <source>
        <dbReference type="RuleBase" id="RU000461"/>
    </source>
</evidence>
<dbReference type="GO" id="GO:0004497">
    <property type="term" value="F:monooxygenase activity"/>
    <property type="evidence" value="ECO:0007669"/>
    <property type="project" value="UniProtKB-KW"/>
</dbReference>
<dbReference type="Gene3D" id="1.10.630.10">
    <property type="entry name" value="Cytochrome P450"/>
    <property type="match status" value="1"/>
</dbReference>
<comment type="similarity">
    <text evidence="1 8">Belongs to the cytochrome P450 family.</text>
</comment>
<dbReference type="InterPro" id="IPR001128">
    <property type="entry name" value="Cyt_P450"/>
</dbReference>
<dbReference type="Pfam" id="PF00067">
    <property type="entry name" value="p450"/>
    <property type="match status" value="1"/>
</dbReference>
<dbReference type="PRINTS" id="PR00385">
    <property type="entry name" value="P450"/>
</dbReference>
<dbReference type="InterPro" id="IPR036396">
    <property type="entry name" value="Cyt_P450_sf"/>
</dbReference>
<dbReference type="CDD" id="cd11046">
    <property type="entry name" value="CYP97"/>
    <property type="match status" value="1"/>
</dbReference>
<evidence type="ECO:0000256" key="1">
    <source>
        <dbReference type="ARBA" id="ARBA00010617"/>
    </source>
</evidence>
<dbReference type="EMBL" id="LC270927">
    <property type="protein sequence ID" value="BAX73990.1"/>
    <property type="molecule type" value="mRNA"/>
</dbReference>
<dbReference type="InterPro" id="IPR017972">
    <property type="entry name" value="Cyt_P450_CS"/>
</dbReference>
<dbReference type="GO" id="GO:0016705">
    <property type="term" value="F:oxidoreductase activity, acting on paired donors, with incorporation or reduction of molecular oxygen"/>
    <property type="evidence" value="ECO:0007669"/>
    <property type="project" value="InterPro"/>
</dbReference>
<dbReference type="PANTHER" id="PTHR24291:SF50">
    <property type="entry name" value="BIFUNCTIONAL ALBAFLAVENONE MONOOXYGENASE_TERPENE SYNTHASE"/>
    <property type="match status" value="1"/>
</dbReference>
<protein>
    <submittedName>
        <fullName evidence="10">Carotene hydroxylase</fullName>
    </submittedName>
</protein>
<dbReference type="GO" id="GO:0005506">
    <property type="term" value="F:iron ion binding"/>
    <property type="evidence" value="ECO:0007669"/>
    <property type="project" value="InterPro"/>
</dbReference>
<evidence type="ECO:0000256" key="4">
    <source>
        <dbReference type="ARBA" id="ARBA00023002"/>
    </source>
</evidence>
<dbReference type="SUPFAM" id="SSF48264">
    <property type="entry name" value="Cytochrome P450"/>
    <property type="match status" value="1"/>
</dbReference>
<dbReference type="GO" id="GO:0020037">
    <property type="term" value="F:heme binding"/>
    <property type="evidence" value="ECO:0007669"/>
    <property type="project" value="InterPro"/>
</dbReference>
<reference evidence="10" key="1">
    <citation type="submission" date="2017-05" db="EMBL/GenBank/DDBJ databases">
        <title>Functional analysis of carotene hydroxylase genes from Euglena gracilis.</title>
        <authorList>
            <person name="Tamaki S."/>
            <person name="Kato S."/>
            <person name="Shinomura T."/>
            <person name="Ishikawa T."/>
            <person name="Imaishi H."/>
        </authorList>
    </citation>
    <scope>NUCLEOTIDE SEQUENCE</scope>
    <source>
        <strain evidence="10">Z</strain>
    </source>
</reference>
<feature type="transmembrane region" description="Helical" evidence="9">
    <location>
        <begin position="96"/>
        <end position="117"/>
    </location>
</feature>
<evidence type="ECO:0000256" key="7">
    <source>
        <dbReference type="PIRSR" id="PIRSR602401-1"/>
    </source>
</evidence>
<evidence type="ECO:0000256" key="9">
    <source>
        <dbReference type="SAM" id="Phobius"/>
    </source>
</evidence>
<keyword evidence="9" id="KW-0472">Membrane</keyword>
<name>A0A1Y1C3J7_EUGGR</name>
<accession>A0A1Y1C3J7</accession>